<dbReference type="OrthoDB" id="1695362at2759"/>
<evidence type="ECO:0000256" key="2">
    <source>
        <dbReference type="ARBA" id="ARBA00007349"/>
    </source>
</evidence>
<dbReference type="EMBL" id="JAAPAO010000022">
    <property type="protein sequence ID" value="KAF4677024.1"/>
    <property type="molecule type" value="Genomic_DNA"/>
</dbReference>
<keyword evidence="6 7" id="KW-0472">Membrane</keyword>
<dbReference type="PIRSF" id="PIRSF002457">
    <property type="entry name" value="DASS"/>
    <property type="match status" value="1"/>
</dbReference>
<keyword evidence="3 7" id="KW-0812">Transmembrane</keyword>
<organism evidence="8 9">
    <name type="scientific">Perkinsus chesapeaki</name>
    <name type="common">Clam parasite</name>
    <name type="synonym">Perkinsus andrewsi</name>
    <dbReference type="NCBI Taxonomy" id="330153"/>
    <lineage>
        <taxon>Eukaryota</taxon>
        <taxon>Sar</taxon>
        <taxon>Alveolata</taxon>
        <taxon>Perkinsozoa</taxon>
        <taxon>Perkinsea</taxon>
        <taxon>Perkinsida</taxon>
        <taxon>Perkinsidae</taxon>
        <taxon>Perkinsus</taxon>
    </lineage>
</organism>
<feature type="transmembrane region" description="Helical" evidence="7">
    <location>
        <begin position="209"/>
        <end position="232"/>
    </location>
</feature>
<comment type="similarity">
    <text evidence="2">Belongs to the SLC13A/DASS transporter (TC 2.A.47) family. DIT1 subfamily.</text>
</comment>
<evidence type="ECO:0000256" key="3">
    <source>
        <dbReference type="ARBA" id="ARBA00022692"/>
    </source>
</evidence>
<dbReference type="InterPro" id="IPR030676">
    <property type="entry name" value="CitT-rel"/>
</dbReference>
<evidence type="ECO:0000313" key="9">
    <source>
        <dbReference type="Proteomes" id="UP000591131"/>
    </source>
</evidence>
<feature type="transmembrane region" description="Helical" evidence="7">
    <location>
        <begin position="38"/>
        <end position="58"/>
    </location>
</feature>
<dbReference type="AlphaFoldDB" id="A0A7J6N059"/>
<feature type="transmembrane region" description="Helical" evidence="7">
    <location>
        <begin position="363"/>
        <end position="382"/>
    </location>
</feature>
<dbReference type="GO" id="GO:0009706">
    <property type="term" value="C:chloroplast inner membrane"/>
    <property type="evidence" value="ECO:0007669"/>
    <property type="project" value="UniProtKB-SubCell"/>
</dbReference>
<dbReference type="Pfam" id="PF00939">
    <property type="entry name" value="Na_sulph_symp"/>
    <property type="match status" value="1"/>
</dbReference>
<keyword evidence="9" id="KW-1185">Reference proteome</keyword>
<keyword evidence="5 7" id="KW-1133">Transmembrane helix</keyword>
<dbReference type="GO" id="GO:0022857">
    <property type="term" value="F:transmembrane transporter activity"/>
    <property type="evidence" value="ECO:0007669"/>
    <property type="project" value="InterPro"/>
</dbReference>
<evidence type="ECO:0000256" key="7">
    <source>
        <dbReference type="SAM" id="Phobius"/>
    </source>
</evidence>
<feature type="transmembrane region" description="Helical" evidence="7">
    <location>
        <begin position="70"/>
        <end position="86"/>
    </location>
</feature>
<comment type="subcellular location">
    <subcellularLocation>
        <location evidence="1">Plastid</location>
        <location evidence="1">Chloroplast inner membrane</location>
        <topology evidence="1">Multi-pass membrane protein</topology>
    </subcellularLocation>
</comment>
<protein>
    <submittedName>
        <fullName evidence="8">Uncharacterized protein</fullName>
    </submittedName>
</protein>
<evidence type="ECO:0000313" key="8">
    <source>
        <dbReference type="EMBL" id="KAF4677024.1"/>
    </source>
</evidence>
<keyword evidence="4" id="KW-0934">Plastid</keyword>
<keyword evidence="4" id="KW-1001">Plastid inner membrane</keyword>
<dbReference type="NCBIfam" id="TIGR00785">
    <property type="entry name" value="dass"/>
    <property type="match status" value="1"/>
</dbReference>
<name>A0A7J6N059_PERCH</name>
<accession>A0A7J6N059</accession>
<proteinExistence type="inferred from homology"/>
<sequence length="509" mass="54779">MTLKGSVNEPFIHSQARTVERPPSAGVLRRVWHWHQHVWPGANLLLFAGVLVVFLLLWNVPSPSGLSTEAWHLFALFVFTIVGAIVEPLPISAMCLIALGICSATGVLTTSEMLSGFANEALWLVMFAFFLSSGFVATGLGRRLCFIVLKYLGATTIGLGYGICFCELLLAIAIPSVSARAVGVIMPILKPLMTEAFQSDPEFGTQGRIGTYIVLVEITANAIAGACWMTGGAWNAMTVQLMEEVAGEHLSWVGWATALLPVGLVPLALVPIVVYLVFPPEIKSTPEAAEMATTKLEEMGPMSIKEKAMLSTFIGVVLLWILSSTFKTTIPLSAAGVAGMGVAVLLFLGVISVKEHIATDKAAFNLLIWFGVLLMLSAQLKAKGFFSWVAGLWSLSSLSPLAALLLVCFIFYITQYGFASITAHVSALFTPLLEIAIKANVPAGMACRALAFCTLAGHIAPYTSSTNPGYFALGYVSLKQWWTMGLVFFAINFVVLCTIGFGYWRIIGY</sequence>
<evidence type="ECO:0000256" key="4">
    <source>
        <dbReference type="ARBA" id="ARBA00022780"/>
    </source>
</evidence>
<comment type="caution">
    <text evidence="8">The sequence shown here is derived from an EMBL/GenBank/DDBJ whole genome shotgun (WGS) entry which is preliminary data.</text>
</comment>
<evidence type="ECO:0000256" key="5">
    <source>
        <dbReference type="ARBA" id="ARBA00022989"/>
    </source>
</evidence>
<reference evidence="8 9" key="1">
    <citation type="submission" date="2020-04" db="EMBL/GenBank/DDBJ databases">
        <title>Perkinsus chesapeaki whole genome sequence.</title>
        <authorList>
            <person name="Bogema D.R."/>
        </authorList>
    </citation>
    <scope>NUCLEOTIDE SEQUENCE [LARGE SCALE GENOMIC DNA]</scope>
    <source>
        <strain evidence="8">ATCC PRA-425</strain>
    </source>
</reference>
<feature type="transmembrane region" description="Helical" evidence="7">
    <location>
        <begin position="252"/>
        <end position="278"/>
    </location>
</feature>
<evidence type="ECO:0000256" key="6">
    <source>
        <dbReference type="ARBA" id="ARBA00023136"/>
    </source>
</evidence>
<gene>
    <name evidence="8" type="ORF">FOL47_003757</name>
</gene>
<feature type="transmembrane region" description="Helical" evidence="7">
    <location>
        <begin position="332"/>
        <end position="351"/>
    </location>
</feature>
<feature type="transmembrane region" description="Helical" evidence="7">
    <location>
        <begin position="481"/>
        <end position="504"/>
    </location>
</feature>
<dbReference type="InterPro" id="IPR001898">
    <property type="entry name" value="SLC13A/DASS"/>
</dbReference>
<feature type="transmembrane region" description="Helical" evidence="7">
    <location>
        <begin position="121"/>
        <end position="137"/>
    </location>
</feature>
<evidence type="ECO:0000256" key="1">
    <source>
        <dbReference type="ARBA" id="ARBA00004478"/>
    </source>
</evidence>
<dbReference type="Proteomes" id="UP000591131">
    <property type="component" value="Unassembled WGS sequence"/>
</dbReference>
<dbReference type="PANTHER" id="PTHR42826">
    <property type="entry name" value="DICARBOXYLATE TRANSPORTER 2.1, CHLOROPLASTIC"/>
    <property type="match status" value="1"/>
</dbReference>